<reference evidence="1" key="1">
    <citation type="submission" date="2022-10" db="EMBL/GenBank/DDBJ databases">
        <title>Complete Genome of Trichothecium roseum strain YXFP-22015, a Plant Pathogen Isolated from Citrus.</title>
        <authorList>
            <person name="Wang Y."/>
            <person name="Zhu L."/>
        </authorList>
    </citation>
    <scope>NUCLEOTIDE SEQUENCE</scope>
    <source>
        <strain evidence="1">YXFP-22015</strain>
    </source>
</reference>
<comment type="caution">
    <text evidence="1">The sequence shown here is derived from an EMBL/GenBank/DDBJ whole genome shotgun (WGS) entry which is preliminary data.</text>
</comment>
<evidence type="ECO:0000313" key="2">
    <source>
        <dbReference type="Proteomes" id="UP001163324"/>
    </source>
</evidence>
<dbReference type="Proteomes" id="UP001163324">
    <property type="component" value="Chromosome 8"/>
</dbReference>
<accession>A0ACC0US85</accession>
<keyword evidence="2" id="KW-1185">Reference proteome</keyword>
<name>A0ACC0US85_9HYPO</name>
<proteinExistence type="predicted"/>
<gene>
    <name evidence="1" type="ORF">N3K66_007957</name>
</gene>
<protein>
    <submittedName>
        <fullName evidence="1">Uncharacterized protein</fullName>
    </submittedName>
</protein>
<organism evidence="1 2">
    <name type="scientific">Trichothecium roseum</name>
    <dbReference type="NCBI Taxonomy" id="47278"/>
    <lineage>
        <taxon>Eukaryota</taxon>
        <taxon>Fungi</taxon>
        <taxon>Dikarya</taxon>
        <taxon>Ascomycota</taxon>
        <taxon>Pezizomycotina</taxon>
        <taxon>Sordariomycetes</taxon>
        <taxon>Hypocreomycetidae</taxon>
        <taxon>Hypocreales</taxon>
        <taxon>Hypocreales incertae sedis</taxon>
        <taxon>Trichothecium</taxon>
    </lineage>
</organism>
<dbReference type="EMBL" id="CM047947">
    <property type="protein sequence ID" value="KAI9896935.1"/>
    <property type="molecule type" value="Genomic_DNA"/>
</dbReference>
<sequence length="421" mass="44756">MTVRILNESDTVVAPNPELPPRPVEPPSYDDAISEAGSHAERELNQEELPNQETHMQIPTRTSKRTFGDRVHRLSSRAGKPLNKAANVVGAEGWWPSSMDRECLKAARILYSFTDLPKNQGPLRAHGPKHPTGLTRKSLVKIPSQVLATCAGLAIFSVLRGGAWYGSLSGGSGVVIARRPDGTWSPPSSFVVSSLGAGFAFGLDVHDCVCVLNTPQQVAAFMNPRIAVGGGASVAVGPLGGGGAVNAAVSKTKKPMWSYMKSRGLWVGLQIDGTAFVSRADANAAFYQEKGITATKILTGDIAWPMGAKPLFEVLKAIEGRPDVNATVIDEVGSLPPPGDENAEGILAENKMVATEAGAVPEYQVHGQQLQQQQAPPSFNECAIEDDMPEQRTGATTEDLYSGPTRPTIAEEKQLLAKSGF</sequence>
<evidence type="ECO:0000313" key="1">
    <source>
        <dbReference type="EMBL" id="KAI9896935.1"/>
    </source>
</evidence>